<evidence type="ECO:0000313" key="4">
    <source>
        <dbReference type="EnsemblMetazoa" id="SCAU014657-PA"/>
    </source>
</evidence>
<sequence length="522" mass="58610">MSGTRFARTGRCRYLVCVCILVLMVGMVAIFHSSQIQLDESREERLRCEKQQEALNERLTTLVEQKIHLEKNQERERTEFLETKRNLEQKIKNLDEKYQKEQVEAQMNYEKLEQAHKLLQSKHKDLKEANIKSNRQNLDNINGLESKVQSLKSELKKEKSNKSGEVYFWKEKYDAAEREKSRLEELISTKDTHQQLERVKVLEQQLKQYESQCDLKSKEMQRNPVVPKPNISDNNNPSTSQKTFNLQEPVSDGVYRITIVPKPVKRIPEEEEAANVVQKPAVEENKNQVAPLGAPKHKTSSPATKSEPQMVAAAASNATSANARNGAGKSSSSTSNSPPLALPPNQKKLPENVAPYPENFEDLLQKTNNEQSKNDDAGDLNQPKASALKAPPNNNFDFGAHEVNDNINDDSNLPHDEDNNFFDADNDAAKHPKDNVNNDDDEAGLLAGDNEVEGGAAAGDIAVKHNQQLLENLKNEVAEDQGKEFADGLRLDEGEGGALEEDDDDDYSNPSARKKADKAIRH</sequence>
<keyword evidence="3" id="KW-0472">Membrane</keyword>
<evidence type="ECO:0000256" key="2">
    <source>
        <dbReference type="SAM" id="MobiDB-lite"/>
    </source>
</evidence>
<keyword evidence="5" id="KW-1185">Reference proteome</keyword>
<evidence type="ECO:0008006" key="6">
    <source>
        <dbReference type="Google" id="ProtNLM"/>
    </source>
</evidence>
<proteinExistence type="predicted"/>
<dbReference type="EnsemblMetazoa" id="SCAU014657-RA">
    <property type="protein sequence ID" value="SCAU014657-PA"/>
    <property type="gene ID" value="SCAU014657"/>
</dbReference>
<feature type="compositionally biased region" description="Low complexity" evidence="2">
    <location>
        <begin position="312"/>
        <end position="345"/>
    </location>
</feature>
<accession>A0A1I8Q7U4</accession>
<dbReference type="VEuPathDB" id="VectorBase:SCAU014657"/>
<feature type="region of interest" description="Disordered" evidence="2">
    <location>
        <begin position="473"/>
        <end position="522"/>
    </location>
</feature>
<dbReference type="OrthoDB" id="6288648at2759"/>
<dbReference type="AlphaFoldDB" id="A0A1I8Q7U4"/>
<protein>
    <recommendedName>
        <fullName evidence="6">Golgi integral membrane protein 4</fullName>
    </recommendedName>
</protein>
<feature type="compositionally biased region" description="Basic and acidic residues" evidence="2">
    <location>
        <begin position="427"/>
        <end position="436"/>
    </location>
</feature>
<keyword evidence="1" id="KW-0175">Coiled coil</keyword>
<keyword evidence="3" id="KW-1133">Transmembrane helix</keyword>
<feature type="region of interest" description="Disordered" evidence="2">
    <location>
        <begin position="219"/>
        <end position="247"/>
    </location>
</feature>
<feature type="region of interest" description="Disordered" evidence="2">
    <location>
        <begin position="269"/>
        <end position="353"/>
    </location>
</feature>
<feature type="coiled-coil region" evidence="1">
    <location>
        <begin position="38"/>
        <end position="219"/>
    </location>
</feature>
<name>A0A1I8Q7U4_STOCA</name>
<reference evidence="4" key="1">
    <citation type="submission" date="2020-05" db="UniProtKB">
        <authorList>
            <consortium name="EnsemblMetazoa"/>
        </authorList>
    </citation>
    <scope>IDENTIFICATION</scope>
    <source>
        <strain evidence="4">USDA</strain>
    </source>
</reference>
<organism evidence="4 5">
    <name type="scientific">Stomoxys calcitrans</name>
    <name type="common">Stable fly</name>
    <name type="synonym">Conops calcitrans</name>
    <dbReference type="NCBI Taxonomy" id="35570"/>
    <lineage>
        <taxon>Eukaryota</taxon>
        <taxon>Metazoa</taxon>
        <taxon>Ecdysozoa</taxon>
        <taxon>Arthropoda</taxon>
        <taxon>Hexapoda</taxon>
        <taxon>Insecta</taxon>
        <taxon>Pterygota</taxon>
        <taxon>Neoptera</taxon>
        <taxon>Endopterygota</taxon>
        <taxon>Diptera</taxon>
        <taxon>Brachycera</taxon>
        <taxon>Muscomorpha</taxon>
        <taxon>Muscoidea</taxon>
        <taxon>Muscidae</taxon>
        <taxon>Stomoxys</taxon>
    </lineage>
</organism>
<evidence type="ECO:0000313" key="5">
    <source>
        <dbReference type="Proteomes" id="UP000095300"/>
    </source>
</evidence>
<feature type="transmembrane region" description="Helical" evidence="3">
    <location>
        <begin position="12"/>
        <end position="32"/>
    </location>
</feature>
<feature type="compositionally biased region" description="Basic and acidic residues" evidence="2">
    <location>
        <begin position="473"/>
        <end position="493"/>
    </location>
</feature>
<gene>
    <name evidence="4" type="primary">106094681</name>
</gene>
<dbReference type="Proteomes" id="UP000095300">
    <property type="component" value="Unassembled WGS sequence"/>
</dbReference>
<feature type="compositionally biased region" description="Acidic residues" evidence="2">
    <location>
        <begin position="494"/>
        <end position="507"/>
    </location>
</feature>
<feature type="compositionally biased region" description="Polar residues" evidence="2">
    <location>
        <begin position="231"/>
        <end position="247"/>
    </location>
</feature>
<evidence type="ECO:0000256" key="3">
    <source>
        <dbReference type="SAM" id="Phobius"/>
    </source>
</evidence>
<evidence type="ECO:0000256" key="1">
    <source>
        <dbReference type="SAM" id="Coils"/>
    </source>
</evidence>
<feature type="region of interest" description="Disordered" evidence="2">
    <location>
        <begin position="367"/>
        <end position="451"/>
    </location>
</feature>
<keyword evidence="3" id="KW-0812">Transmembrane</keyword>